<evidence type="ECO:0000313" key="1">
    <source>
        <dbReference type="EMBL" id="MPL90914.1"/>
    </source>
</evidence>
<name>A0A644VHP2_9ZZZZ</name>
<reference evidence="1" key="1">
    <citation type="submission" date="2019-08" db="EMBL/GenBank/DDBJ databases">
        <authorList>
            <person name="Kucharzyk K."/>
            <person name="Murdoch R.W."/>
            <person name="Higgins S."/>
            <person name="Loffler F."/>
        </authorList>
    </citation>
    <scope>NUCLEOTIDE SEQUENCE</scope>
</reference>
<accession>A0A644VHP2</accession>
<protein>
    <submittedName>
        <fullName evidence="1">Uncharacterized protein</fullName>
    </submittedName>
</protein>
<organism evidence="1">
    <name type="scientific">bioreactor metagenome</name>
    <dbReference type="NCBI Taxonomy" id="1076179"/>
    <lineage>
        <taxon>unclassified sequences</taxon>
        <taxon>metagenomes</taxon>
        <taxon>ecological metagenomes</taxon>
    </lineage>
</organism>
<sequence>MSSPVIIDIFRTITDKASVNLGMSLNYMHGHPKEITDSLTEMTKNPTATAGKYPLVALFQDFEEDKSGDFTKVKLQMIIAVLTNNKMKAPERYNASFRPYLYPIYEELIRVIARSGYFNESTEKQVKHIKVDRLFWGRNGLYGNQGNIFNDFVDCIEIKNLSLNVKPIKC</sequence>
<gene>
    <name evidence="1" type="ORF">SDC9_36972</name>
</gene>
<dbReference type="EMBL" id="VSSQ01000316">
    <property type="protein sequence ID" value="MPL90914.1"/>
    <property type="molecule type" value="Genomic_DNA"/>
</dbReference>
<comment type="caution">
    <text evidence="1">The sequence shown here is derived from an EMBL/GenBank/DDBJ whole genome shotgun (WGS) entry which is preliminary data.</text>
</comment>
<dbReference type="AlphaFoldDB" id="A0A644VHP2"/>
<proteinExistence type="predicted"/>